<dbReference type="CDD" id="cd10962">
    <property type="entry name" value="CE4_GT2-like"/>
    <property type="match status" value="1"/>
</dbReference>
<keyword evidence="3" id="KW-0808">Transferase</keyword>
<dbReference type="GO" id="GO:0016757">
    <property type="term" value="F:glycosyltransferase activity"/>
    <property type="evidence" value="ECO:0007669"/>
    <property type="project" value="UniProtKB-KW"/>
</dbReference>
<feature type="region of interest" description="Disordered" evidence="5">
    <location>
        <begin position="1092"/>
        <end position="1114"/>
    </location>
</feature>
<feature type="transmembrane region" description="Helical" evidence="6">
    <location>
        <begin position="1067"/>
        <end position="1087"/>
    </location>
</feature>
<dbReference type="RefSeq" id="WP_034433507.1">
    <property type="nucleotide sequence ID" value="NZ_CBTK010000190.1"/>
</dbReference>
<keyword evidence="4" id="KW-0119">Carbohydrate metabolism</keyword>
<keyword evidence="2" id="KW-0328">Glycosyltransferase</keyword>
<feature type="transmembrane region" description="Helical" evidence="6">
    <location>
        <begin position="995"/>
        <end position="1019"/>
    </location>
</feature>
<dbReference type="Pfam" id="PF00535">
    <property type="entry name" value="Glycos_transf_2"/>
    <property type="match status" value="1"/>
</dbReference>
<dbReference type="InterPro" id="IPR017853">
    <property type="entry name" value="GH"/>
</dbReference>
<feature type="domain" description="NodB homology" evidence="7">
    <location>
        <begin position="474"/>
        <end position="661"/>
    </location>
</feature>
<dbReference type="InterPro" id="IPR001223">
    <property type="entry name" value="Glyco_hydro18_cat"/>
</dbReference>
<evidence type="ECO:0000256" key="1">
    <source>
        <dbReference type="ARBA" id="ARBA00006739"/>
    </source>
</evidence>
<evidence type="ECO:0000313" key="9">
    <source>
        <dbReference type="EMBL" id="CDH45613.1"/>
    </source>
</evidence>
<dbReference type="InterPro" id="IPR001173">
    <property type="entry name" value="Glyco_trans_2-like"/>
</dbReference>
<dbReference type="InterPro" id="IPR029070">
    <property type="entry name" value="Chitinase_insertion_sf"/>
</dbReference>
<evidence type="ECO:0000256" key="3">
    <source>
        <dbReference type="ARBA" id="ARBA00022679"/>
    </source>
</evidence>
<protein>
    <submittedName>
        <fullName evidence="9">Polysaccharide deacetylase</fullName>
    </submittedName>
</protein>
<dbReference type="Gene3D" id="3.20.20.370">
    <property type="entry name" value="Glycoside hydrolase/deacetylase"/>
    <property type="match status" value="1"/>
</dbReference>
<dbReference type="InterPro" id="IPR011330">
    <property type="entry name" value="Glyco_hydro/deAcase_b/a-brl"/>
</dbReference>
<evidence type="ECO:0000313" key="10">
    <source>
        <dbReference type="Proteomes" id="UP000019184"/>
    </source>
</evidence>
<evidence type="ECO:0000256" key="5">
    <source>
        <dbReference type="SAM" id="MobiDB-lite"/>
    </source>
</evidence>
<proteinExistence type="inferred from homology"/>
<dbReference type="Gene3D" id="3.20.20.80">
    <property type="entry name" value="Glycosidases"/>
    <property type="match status" value="1"/>
</dbReference>
<dbReference type="Gene3D" id="3.10.50.10">
    <property type="match status" value="1"/>
</dbReference>
<accession>A0A7U7GCM5</accession>
<dbReference type="InterPro" id="IPR002509">
    <property type="entry name" value="NODB_dom"/>
</dbReference>
<organism evidence="9 10">
    <name type="scientific">Candidatus Contendobacter odensis Run_B_J11</name>
    <dbReference type="NCBI Taxonomy" id="1400861"/>
    <lineage>
        <taxon>Bacteria</taxon>
        <taxon>Pseudomonadati</taxon>
        <taxon>Pseudomonadota</taxon>
        <taxon>Gammaproteobacteria</taxon>
        <taxon>Candidatus Competibacteraceae</taxon>
        <taxon>Candidatus Contendibacter</taxon>
    </lineage>
</organism>
<feature type="domain" description="GH18" evidence="8">
    <location>
        <begin position="102"/>
        <end position="410"/>
    </location>
</feature>
<dbReference type="InterPro" id="IPR011583">
    <property type="entry name" value="Chitinase_II/V-like_cat"/>
</dbReference>
<dbReference type="GO" id="GO:0008061">
    <property type="term" value="F:chitin binding"/>
    <property type="evidence" value="ECO:0007669"/>
    <property type="project" value="InterPro"/>
</dbReference>
<feature type="transmembrane region" description="Helical" evidence="6">
    <location>
        <begin position="702"/>
        <end position="727"/>
    </location>
</feature>
<comment type="caution">
    <text evidence="9">The sequence shown here is derived from an EMBL/GenBank/DDBJ whole genome shotgun (WGS) entry which is preliminary data.</text>
</comment>
<feature type="region of interest" description="Disordered" evidence="5">
    <location>
        <begin position="75"/>
        <end position="94"/>
    </location>
</feature>
<feature type="transmembrane region" description="Helical" evidence="6">
    <location>
        <begin position="21"/>
        <end position="44"/>
    </location>
</feature>
<gene>
    <name evidence="9" type="ORF">BN874_270006</name>
</gene>
<name>A0A7U7GCM5_9GAMM</name>
<dbReference type="Pfam" id="PF00704">
    <property type="entry name" value="Glyco_hydro_18"/>
    <property type="match status" value="1"/>
</dbReference>
<dbReference type="SUPFAM" id="SSF88713">
    <property type="entry name" value="Glycoside hydrolase/deacetylase"/>
    <property type="match status" value="1"/>
</dbReference>
<evidence type="ECO:0000259" key="7">
    <source>
        <dbReference type="PROSITE" id="PS51677"/>
    </source>
</evidence>
<sequence length="1114" mass="124019">MDQTRFVFFDFNGKRWNQVRLATLLGAALILILLIVFIRAVLVLPKLGKTEALPHPEAGFHATTRLQESIPLSLPPPDRLRQKSGSPAKSLIPRPPITAEDPVFLAFYAPWKTAGFESLKSHYRDITHLAPEWFSMKSFEEPLVADPDGQIARFSTSTGVKLLPLLSNLNNNNWQPEIVEDLARHPEKRLSFFEKLKDELQAVDAAGVLIDWQQVDPIYQKEFTSLLADLADYLHAEQLELWLCIPVGNDIAIFDLDALAGVVDRFVALLYDENGEDDSAGPTASLPWWNEWLEVLLEHGDPKQWVVGIGNYGYDWPEGGQTATLSFEDAMARTRLAGTQTVSVEPPLYQPHFTYEESGVLHTVWFLDAVTFRNQYAIALNKGVGGVALYRLGHEDPAVWSLIANSGLNSSVLEPLTPADTVANIGKGDVLTAVNQREPGHRRITASTTAPWEARYEKFPSYPIIYHRGGGPTNQVVLSFDDGPNPVWTPRILDILNAEGVKAVFFVVGSQAVEHPALIRRIIAEGHELGNHSYSHPDLAKATEQRTVFELNANQRILEGIAGVSTLLFRPPYHADTYPESFTEFMTLVKAQELGYLTVAESIDSEDWNEPTPDTVFERVKAHRAEGNIILLHDGGGDRSATVEALPRIIRYLHNRGDQIVTVGTLLNLPREVLMPPIPADDPANSRLVAQTGLNLMQKMEALAWTFIVGATLLLFLRNVLVAILALRHQQIEQRQPSAPTLRQPVSVVIAAYNEAKVIASTLRSILASDYPGRLEIIVIDDGSTDNTLAIIQELAAQEPRVRAFTQPNRGKAYALQRALGMARHELIVMLDADTQFQRETIRFLVAPLAQPAVGAVCGHIRVGNLSSWIARFQSLEYICGFNLDRRAYDYWNAITVVPGATSAFKKSAIAKAGGIVADTLAEDTDLTFHLHRAGYQIRYMPQAVAYTEAPDTIRILVRQRVRWAFGTLQCLWKHRDLVGSFKHPGLGWFSLPSVWFCQMLLVALVPVVDVMLILSLIWGAGGALAGYAVFFFALEWAMALLGCHLEGEPLRTSLRIFPMRIVYRPLLCYAVWASIIRALRGAWYGWGKQDRKGTVNPLEDRVETTQETTQKAA</sequence>
<reference evidence="9 10" key="1">
    <citation type="journal article" date="2014" name="ISME J.">
        <title>Candidatus Competibacter-lineage genomes retrieved from metagenomes reveal functional metabolic diversity.</title>
        <authorList>
            <person name="McIlroy S.J."/>
            <person name="Albertsen M."/>
            <person name="Andresen E.K."/>
            <person name="Saunders A.M."/>
            <person name="Kristiansen R."/>
            <person name="Stokholm-Bjerregaard M."/>
            <person name="Nielsen K.L."/>
            <person name="Nielsen P.H."/>
        </authorList>
    </citation>
    <scope>NUCLEOTIDE SEQUENCE [LARGE SCALE GENOMIC DNA]</scope>
    <source>
        <strain evidence="9 10">Run_B_J11</strain>
    </source>
</reference>
<dbReference type="AlphaFoldDB" id="A0A7U7GCM5"/>
<dbReference type="Gene3D" id="3.90.550.10">
    <property type="entry name" value="Spore Coat Polysaccharide Biosynthesis Protein SpsA, Chain A"/>
    <property type="match status" value="1"/>
</dbReference>
<dbReference type="PROSITE" id="PS51677">
    <property type="entry name" value="NODB"/>
    <property type="match status" value="1"/>
</dbReference>
<evidence type="ECO:0000256" key="4">
    <source>
        <dbReference type="ARBA" id="ARBA00023326"/>
    </source>
</evidence>
<evidence type="ECO:0000256" key="2">
    <source>
        <dbReference type="ARBA" id="ARBA00022676"/>
    </source>
</evidence>
<dbReference type="PANTHER" id="PTHR43630:SF1">
    <property type="entry name" value="POLY-BETA-1,6-N-ACETYL-D-GLUCOSAMINE SYNTHASE"/>
    <property type="match status" value="1"/>
</dbReference>
<dbReference type="PROSITE" id="PS51910">
    <property type="entry name" value="GH18_2"/>
    <property type="match status" value="1"/>
</dbReference>
<evidence type="ECO:0000259" key="8">
    <source>
        <dbReference type="PROSITE" id="PS51910"/>
    </source>
</evidence>
<comment type="similarity">
    <text evidence="1">Belongs to the glycosyltransferase 2 family.</text>
</comment>
<evidence type="ECO:0000256" key="6">
    <source>
        <dbReference type="SAM" id="Phobius"/>
    </source>
</evidence>
<dbReference type="EMBL" id="CBTK010000190">
    <property type="protein sequence ID" value="CDH45613.1"/>
    <property type="molecule type" value="Genomic_DNA"/>
</dbReference>
<dbReference type="GO" id="GO:0016810">
    <property type="term" value="F:hydrolase activity, acting on carbon-nitrogen (but not peptide) bonds"/>
    <property type="evidence" value="ECO:0007669"/>
    <property type="project" value="InterPro"/>
</dbReference>
<dbReference type="Proteomes" id="UP000019184">
    <property type="component" value="Unassembled WGS sequence"/>
</dbReference>
<dbReference type="SMART" id="SM00636">
    <property type="entry name" value="Glyco_18"/>
    <property type="match status" value="1"/>
</dbReference>
<keyword evidence="10" id="KW-1185">Reference proteome</keyword>
<dbReference type="SUPFAM" id="SSF53448">
    <property type="entry name" value="Nucleotide-diphospho-sugar transferases"/>
    <property type="match status" value="1"/>
</dbReference>
<dbReference type="PANTHER" id="PTHR43630">
    <property type="entry name" value="POLY-BETA-1,6-N-ACETYL-D-GLUCOSAMINE SYNTHASE"/>
    <property type="match status" value="1"/>
</dbReference>
<keyword evidence="6" id="KW-0812">Transmembrane</keyword>
<keyword evidence="6" id="KW-1133">Transmembrane helix</keyword>
<dbReference type="InterPro" id="IPR029044">
    <property type="entry name" value="Nucleotide-diphossugar_trans"/>
</dbReference>
<dbReference type="GO" id="GO:0000272">
    <property type="term" value="P:polysaccharide catabolic process"/>
    <property type="evidence" value="ECO:0007669"/>
    <property type="project" value="UniProtKB-KW"/>
</dbReference>
<dbReference type="CDD" id="cd06423">
    <property type="entry name" value="CESA_like"/>
    <property type="match status" value="1"/>
</dbReference>
<feature type="compositionally biased region" description="Basic and acidic residues" evidence="5">
    <location>
        <begin position="1092"/>
        <end position="1105"/>
    </location>
</feature>
<keyword evidence="4" id="KW-0624">Polysaccharide degradation</keyword>
<dbReference type="SUPFAM" id="SSF51445">
    <property type="entry name" value="(Trans)glycosidases"/>
    <property type="match status" value="1"/>
</dbReference>
<keyword evidence="6" id="KW-0472">Membrane</keyword>
<dbReference type="Pfam" id="PF01522">
    <property type="entry name" value="Polysacc_deac_1"/>
    <property type="match status" value="1"/>
</dbReference>
<dbReference type="OrthoDB" id="276604at2"/>